<organism evidence="1 2">
    <name type="scientific">Roseivirga misakiensis</name>
    <dbReference type="NCBI Taxonomy" id="1563681"/>
    <lineage>
        <taxon>Bacteria</taxon>
        <taxon>Pseudomonadati</taxon>
        <taxon>Bacteroidota</taxon>
        <taxon>Cytophagia</taxon>
        <taxon>Cytophagales</taxon>
        <taxon>Roseivirgaceae</taxon>
        <taxon>Roseivirga</taxon>
    </lineage>
</organism>
<dbReference type="EMBL" id="MDGQ01000004">
    <property type="protein sequence ID" value="OEK05947.1"/>
    <property type="molecule type" value="Genomic_DNA"/>
</dbReference>
<evidence type="ECO:0000313" key="2">
    <source>
        <dbReference type="Proteomes" id="UP000095552"/>
    </source>
</evidence>
<sequence length="133" mass="15478">MRKFKPMLMGIAIVITLVILWNAFSQPGLDDFNSTFKEIHLSRNENNTGPVDRVYIVTTSDTLFSEMELYGKLMPYSKQGTTKVYFFHENNPFPKAGKRGRVNFDERFEEYCLARYFKNSYGAVSFSVFPFQP</sequence>
<keyword evidence="2" id="KW-1185">Reference proteome</keyword>
<accession>A0A1E5T3V2</accession>
<dbReference type="RefSeq" id="WP_069834866.1">
    <property type="nucleotide sequence ID" value="NZ_MDGQ01000004.1"/>
</dbReference>
<name>A0A1E5T3V2_9BACT</name>
<dbReference type="OrthoDB" id="709006at2"/>
<dbReference type="AlphaFoldDB" id="A0A1E5T3V2"/>
<protein>
    <submittedName>
        <fullName evidence="1">Uncharacterized protein</fullName>
    </submittedName>
</protein>
<evidence type="ECO:0000313" key="1">
    <source>
        <dbReference type="EMBL" id="OEK05947.1"/>
    </source>
</evidence>
<dbReference type="STRING" id="1563681.BFP71_07495"/>
<dbReference type="Proteomes" id="UP000095552">
    <property type="component" value="Unassembled WGS sequence"/>
</dbReference>
<reference evidence="1 2" key="1">
    <citation type="submission" date="2016-08" db="EMBL/GenBank/DDBJ databases">
        <title>Draft genome of Fabibacter sp. strain SK-8.</title>
        <authorList>
            <person name="Wong S.-K."/>
            <person name="Hamasaki K."/>
            <person name="Yoshizawa S."/>
        </authorList>
    </citation>
    <scope>NUCLEOTIDE SEQUENCE [LARGE SCALE GENOMIC DNA]</scope>
    <source>
        <strain evidence="1 2">SK-8</strain>
    </source>
</reference>
<gene>
    <name evidence="1" type="ORF">BFP71_07495</name>
</gene>
<comment type="caution">
    <text evidence="1">The sequence shown here is derived from an EMBL/GenBank/DDBJ whole genome shotgun (WGS) entry which is preliminary data.</text>
</comment>
<proteinExistence type="predicted"/>